<dbReference type="InterPro" id="IPR014395">
    <property type="entry name" value="Pen/GL7ACA/AHL_acylase"/>
</dbReference>
<dbReference type="Proteomes" id="UP000198284">
    <property type="component" value="Unassembled WGS sequence"/>
</dbReference>
<feature type="binding site" evidence="5">
    <location>
        <position position="193"/>
    </location>
    <ligand>
        <name>Ca(2+)</name>
        <dbReference type="ChEBI" id="CHEBI:29108"/>
    </ligand>
</feature>
<feature type="binding site" evidence="5">
    <location>
        <position position="332"/>
    </location>
    <ligand>
        <name>Ca(2+)</name>
        <dbReference type="ChEBI" id="CHEBI:29108"/>
    </ligand>
</feature>
<dbReference type="InterPro" id="IPR002692">
    <property type="entry name" value="S45"/>
</dbReference>
<dbReference type="InterPro" id="IPR043146">
    <property type="entry name" value="Penicillin_amidase_N_B-knob"/>
</dbReference>
<keyword evidence="7" id="KW-1185">Reference proteome</keyword>
<reference evidence="6 7" key="1">
    <citation type="submission" date="2017-06" db="EMBL/GenBank/DDBJ databases">
        <authorList>
            <person name="Kim H.J."/>
            <person name="Triplett B.A."/>
        </authorList>
    </citation>
    <scope>NUCLEOTIDE SEQUENCE [LARGE SCALE GENOMIC DNA]</scope>
    <source>
        <strain evidence="6 7">U15</strain>
    </source>
</reference>
<protein>
    <submittedName>
        <fullName evidence="6">Penicillin amidase</fullName>
    </submittedName>
</protein>
<dbReference type="Pfam" id="PF01804">
    <property type="entry name" value="Penicil_amidase"/>
    <property type="match status" value="1"/>
</dbReference>
<dbReference type="Gene3D" id="1.10.1400.10">
    <property type="match status" value="1"/>
</dbReference>
<dbReference type="PANTHER" id="PTHR34218">
    <property type="entry name" value="PEPTIDASE S45 PENICILLIN AMIDASE"/>
    <property type="match status" value="1"/>
</dbReference>
<dbReference type="Gene3D" id="3.60.20.10">
    <property type="entry name" value="Glutamine Phosphoribosylpyrophosphate, subunit 1, domain 1"/>
    <property type="match status" value="1"/>
</dbReference>
<gene>
    <name evidence="6" type="ORF">SAMN06265795_106152</name>
</gene>
<dbReference type="InterPro" id="IPR029055">
    <property type="entry name" value="Ntn_hydrolases_N"/>
</dbReference>
<evidence type="ECO:0000313" key="7">
    <source>
        <dbReference type="Proteomes" id="UP000198284"/>
    </source>
</evidence>
<keyword evidence="5" id="KW-0479">Metal-binding</keyword>
<dbReference type="CDD" id="cd03747">
    <property type="entry name" value="Ntn_PGA_like"/>
    <property type="match status" value="1"/>
</dbReference>
<dbReference type="SUPFAM" id="SSF56235">
    <property type="entry name" value="N-terminal nucleophile aminohydrolases (Ntn hydrolases)"/>
    <property type="match status" value="1"/>
</dbReference>
<name>A0A239H9N0_9BURK</name>
<comment type="cofactor">
    <cofactor evidence="5">
        <name>Ca(2+)</name>
        <dbReference type="ChEBI" id="CHEBI:29108"/>
    </cofactor>
    <text evidence="5">Binds 1 Ca(2+) ion per dimer.</text>
</comment>
<proteinExistence type="inferred from homology"/>
<comment type="similarity">
    <text evidence="1">Belongs to the peptidase S45 family.</text>
</comment>
<sequence>MRRILKKIGLGALLLALIVVASSALVLGWYARASQPRIDGTLKLDGLTAPVDIVRDAHGIPHIYAAASADAYFALGFVHAQDRLWQMEMNRRIAAGRVAEILGPNALDADRFLRTLGVRRNAEQIYARLAPDARAALDAYARGVNAFIDGQQRPRPPEFILTGALPPEPWHPADSIAWQTMMAWDLSANWGQEVLRMRLAQRLTQEQINAFLPPYPGDVPLQTRDLPSLYRQLAALTDQMEKVVAAAPVGLREGMGSNNWVVSGAHTASGKPLLANDPHLGLSAPALWYFAHLSAPGMNVIGATLPGLPAVVLGRNDRIAWGFTNTASDVQDLYLERINPDNPNQYRTPDGWAEFATRQETLRVKGAPDEILTVRETRHGPVVSGALPVIGRAGLDVKTHAVSFAWSALRPDDLTVQAGIRVGLARNWQDFTSALKAFSSPQQNMVYADVDGKIGFIAPGRVPLRKAENDLMGLAPAPGWDARYDWDGFIPFEALPISVNPASGMRATANEKIVADDYPYYLTSEWALPYRAERIHSLLAARGKHDLESFIAMQADVVSLAARQLLPFMRKAQPQSERGRRALEMLRDWDGTMGAERAEPLIFNAWLRAATRDMFADVLGDALMRDYWDLRNVHQPLLNALADPAGKGQWCRKPERAAATPEQACLDLVSRALETALEEMEKRHGKDMASWRWGEAHQARSEHRPFGRVPPLDRLFDIRVASPGDAYTVNVGRFSMRDDKAPFVNRHAASLRAIYDLSDPERSLFMHSTGQSGNVFSPLYRNFVQPWAAVQYVPMQTRREQVERNRLGLLRLTP</sequence>
<evidence type="ECO:0000256" key="5">
    <source>
        <dbReference type="PIRSR" id="PIRSR001227-2"/>
    </source>
</evidence>
<dbReference type="InterPro" id="IPR043147">
    <property type="entry name" value="Penicillin_amidase_A-knob"/>
</dbReference>
<keyword evidence="5" id="KW-0106">Calcium</keyword>
<dbReference type="GO" id="GO:0016811">
    <property type="term" value="F:hydrolase activity, acting on carbon-nitrogen (but not peptide) bonds, in linear amides"/>
    <property type="evidence" value="ECO:0007669"/>
    <property type="project" value="InterPro"/>
</dbReference>
<evidence type="ECO:0000256" key="1">
    <source>
        <dbReference type="ARBA" id="ARBA00006586"/>
    </source>
</evidence>
<keyword evidence="3" id="KW-0865">Zymogen</keyword>
<dbReference type="RefSeq" id="WP_089399520.1">
    <property type="nucleotide sequence ID" value="NZ_FZOT01000006.1"/>
</dbReference>
<dbReference type="PANTHER" id="PTHR34218:SF4">
    <property type="entry name" value="ACYL-HOMOSERINE LACTONE ACYLASE QUIP"/>
    <property type="match status" value="1"/>
</dbReference>
<dbReference type="OrthoDB" id="9760084at2"/>
<feature type="active site" description="Nucleophile" evidence="4">
    <location>
        <position position="257"/>
    </location>
</feature>
<dbReference type="Gene3D" id="2.30.120.10">
    <property type="match status" value="1"/>
</dbReference>
<dbReference type="AlphaFoldDB" id="A0A239H9N0"/>
<feature type="binding site" evidence="5">
    <location>
        <position position="329"/>
    </location>
    <ligand>
        <name>Ca(2+)</name>
        <dbReference type="ChEBI" id="CHEBI:29108"/>
    </ligand>
</feature>
<organism evidence="6 7">
    <name type="scientific">Noviherbaspirillum humi</name>
    <dbReference type="NCBI Taxonomy" id="1688639"/>
    <lineage>
        <taxon>Bacteria</taxon>
        <taxon>Pseudomonadati</taxon>
        <taxon>Pseudomonadota</taxon>
        <taxon>Betaproteobacteria</taxon>
        <taxon>Burkholderiales</taxon>
        <taxon>Oxalobacteraceae</taxon>
        <taxon>Noviherbaspirillum</taxon>
    </lineage>
</organism>
<keyword evidence="2" id="KW-0378">Hydrolase</keyword>
<dbReference type="PIRSF" id="PIRSF001227">
    <property type="entry name" value="Pen_acylase"/>
    <property type="match status" value="1"/>
</dbReference>
<evidence type="ECO:0000313" key="6">
    <source>
        <dbReference type="EMBL" id="SNS78070.1"/>
    </source>
</evidence>
<dbReference type="GO" id="GO:0017000">
    <property type="term" value="P:antibiotic biosynthetic process"/>
    <property type="evidence" value="ECO:0007669"/>
    <property type="project" value="InterPro"/>
</dbReference>
<dbReference type="EMBL" id="FZOT01000006">
    <property type="protein sequence ID" value="SNS78070.1"/>
    <property type="molecule type" value="Genomic_DNA"/>
</dbReference>
<accession>A0A239H9N0</accession>
<evidence type="ECO:0000256" key="4">
    <source>
        <dbReference type="PIRSR" id="PIRSR001227-1"/>
    </source>
</evidence>
<dbReference type="Gene3D" id="1.10.439.10">
    <property type="entry name" value="Penicillin Amidohydrolase, domain 1"/>
    <property type="match status" value="1"/>
</dbReference>
<evidence type="ECO:0000256" key="3">
    <source>
        <dbReference type="ARBA" id="ARBA00023145"/>
    </source>
</evidence>
<dbReference type="InterPro" id="IPR023343">
    <property type="entry name" value="Penicillin_amidase_dom1"/>
</dbReference>
<dbReference type="GO" id="GO:0046872">
    <property type="term" value="F:metal ion binding"/>
    <property type="evidence" value="ECO:0007669"/>
    <property type="project" value="UniProtKB-KW"/>
</dbReference>
<evidence type="ECO:0000256" key="2">
    <source>
        <dbReference type="ARBA" id="ARBA00022801"/>
    </source>
</evidence>